<feature type="transmembrane region" description="Helical" evidence="8">
    <location>
        <begin position="128"/>
        <end position="148"/>
    </location>
</feature>
<dbReference type="InterPro" id="IPR024989">
    <property type="entry name" value="MFS_assoc_dom"/>
</dbReference>
<reference evidence="10 11" key="1">
    <citation type="submission" date="2016-10" db="EMBL/GenBank/DDBJ databases">
        <authorList>
            <person name="de Groot N.N."/>
        </authorList>
    </citation>
    <scope>NUCLEOTIDE SEQUENCE [LARGE SCALE GENOMIC DNA]</scope>
    <source>
        <strain evidence="10 11">AR40</strain>
    </source>
</reference>
<proteinExistence type="predicted"/>
<feature type="domain" description="Major facilitator superfamily associated" evidence="9">
    <location>
        <begin position="12"/>
        <end position="357"/>
    </location>
</feature>
<feature type="transmembrane region" description="Helical" evidence="8">
    <location>
        <begin position="69"/>
        <end position="87"/>
    </location>
</feature>
<organism evidence="10 11">
    <name type="scientific">Butyrivibrio fibrisolvens</name>
    <dbReference type="NCBI Taxonomy" id="831"/>
    <lineage>
        <taxon>Bacteria</taxon>
        <taxon>Bacillati</taxon>
        <taxon>Bacillota</taxon>
        <taxon>Clostridia</taxon>
        <taxon>Lachnospirales</taxon>
        <taxon>Lachnospiraceae</taxon>
        <taxon>Butyrivibrio</taxon>
    </lineage>
</organism>
<keyword evidence="3" id="KW-1003">Cell membrane</keyword>
<evidence type="ECO:0000256" key="1">
    <source>
        <dbReference type="ARBA" id="ARBA00004429"/>
    </source>
</evidence>
<evidence type="ECO:0000256" key="7">
    <source>
        <dbReference type="ARBA" id="ARBA00023136"/>
    </source>
</evidence>
<feature type="transmembrane region" description="Helical" evidence="8">
    <location>
        <begin position="154"/>
        <end position="173"/>
    </location>
</feature>
<name>A0A1H9U2T0_BUTFI</name>
<evidence type="ECO:0000313" key="11">
    <source>
        <dbReference type="Proteomes" id="UP000182584"/>
    </source>
</evidence>
<keyword evidence="6 8" id="KW-1133">Transmembrane helix</keyword>
<evidence type="ECO:0000256" key="5">
    <source>
        <dbReference type="ARBA" id="ARBA00022692"/>
    </source>
</evidence>
<dbReference type="PANTHER" id="PTHR23522:SF10">
    <property type="entry name" value="3-PHENYLPROPIONIC ACID TRANSPORTER-RELATED"/>
    <property type="match status" value="1"/>
</dbReference>
<dbReference type="Proteomes" id="UP000182584">
    <property type="component" value="Unassembled WGS sequence"/>
</dbReference>
<dbReference type="InterPro" id="IPR036259">
    <property type="entry name" value="MFS_trans_sf"/>
</dbReference>
<evidence type="ECO:0000313" key="10">
    <source>
        <dbReference type="EMBL" id="SES03815.1"/>
    </source>
</evidence>
<keyword evidence="4" id="KW-0997">Cell inner membrane</keyword>
<dbReference type="GO" id="GO:0015528">
    <property type="term" value="F:lactose:proton symporter activity"/>
    <property type="evidence" value="ECO:0007669"/>
    <property type="project" value="TreeGrafter"/>
</dbReference>
<dbReference type="OrthoDB" id="85643at2"/>
<dbReference type="Gene3D" id="1.20.1250.20">
    <property type="entry name" value="MFS general substrate transporter like domains"/>
    <property type="match status" value="2"/>
</dbReference>
<feature type="transmembrane region" description="Helical" evidence="8">
    <location>
        <begin position="326"/>
        <end position="344"/>
    </location>
</feature>
<feature type="transmembrane region" description="Helical" evidence="8">
    <location>
        <begin position="93"/>
        <end position="116"/>
    </location>
</feature>
<dbReference type="PANTHER" id="PTHR23522">
    <property type="entry name" value="BLL5896 PROTEIN"/>
    <property type="match status" value="1"/>
</dbReference>
<keyword evidence="7 8" id="KW-0472">Membrane</keyword>
<dbReference type="GO" id="GO:0005886">
    <property type="term" value="C:plasma membrane"/>
    <property type="evidence" value="ECO:0007669"/>
    <property type="project" value="UniProtKB-SubCell"/>
</dbReference>
<protein>
    <submittedName>
        <fullName evidence="10">Na+/melibiose symporter</fullName>
    </submittedName>
</protein>
<evidence type="ECO:0000256" key="3">
    <source>
        <dbReference type="ARBA" id="ARBA00022475"/>
    </source>
</evidence>
<evidence type="ECO:0000256" key="4">
    <source>
        <dbReference type="ARBA" id="ARBA00022519"/>
    </source>
</evidence>
<keyword evidence="2" id="KW-0813">Transport</keyword>
<feature type="transmembrane region" description="Helical" evidence="8">
    <location>
        <begin position="7"/>
        <end position="28"/>
    </location>
</feature>
<feature type="transmembrane region" description="Helical" evidence="8">
    <location>
        <begin position="350"/>
        <end position="374"/>
    </location>
</feature>
<feature type="transmembrane region" description="Helical" evidence="8">
    <location>
        <begin position="267"/>
        <end position="290"/>
    </location>
</feature>
<evidence type="ECO:0000256" key="6">
    <source>
        <dbReference type="ARBA" id="ARBA00022989"/>
    </source>
</evidence>
<keyword evidence="5 8" id="KW-0812">Transmembrane</keyword>
<feature type="transmembrane region" description="Helical" evidence="8">
    <location>
        <begin position="235"/>
        <end position="255"/>
    </location>
</feature>
<evidence type="ECO:0000256" key="2">
    <source>
        <dbReference type="ARBA" id="ARBA00022448"/>
    </source>
</evidence>
<feature type="transmembrane region" description="Helical" evidence="8">
    <location>
        <begin position="40"/>
        <end position="57"/>
    </location>
</feature>
<comment type="subcellular location">
    <subcellularLocation>
        <location evidence="1">Cell inner membrane</location>
        <topology evidence="1">Multi-pass membrane protein</topology>
    </subcellularLocation>
</comment>
<dbReference type="GO" id="GO:0030395">
    <property type="term" value="F:lactose binding"/>
    <property type="evidence" value="ECO:0007669"/>
    <property type="project" value="TreeGrafter"/>
</dbReference>
<gene>
    <name evidence="10" type="ORF">SAMN04487884_11716</name>
</gene>
<dbReference type="Pfam" id="PF12832">
    <property type="entry name" value="MFS_1_like"/>
    <property type="match status" value="1"/>
</dbReference>
<dbReference type="EMBL" id="FOGJ01000017">
    <property type="protein sequence ID" value="SES03815.1"/>
    <property type="molecule type" value="Genomic_DNA"/>
</dbReference>
<sequence>MKRGHLFLINSFMYIATAIYIPFLNLYYRQNGITPTQIGILGMLASMSSLFVQPLWARRVDETGKAKKYALIIVLGAAISLQAYYIGTSFTSFFLASALLAIFSTTIIPLTDTIALRNAARYGHNFSIIRMGGTIGYAIAVYLFGLYLKGRPERSFAIAGIAYVIMAVLLLGLPEHENRVPIAPEHTNSRISISKIYKDNTIIIVLLLAFVFQLGASFYNGFITVYAADVGMGESGVGLLQSISALSELPILLAFKYVPSKAKGLKLLSFVTVLMGTRLLIASAGILPAFIVSQSMNGPTGMVFYLVCMEYIFEHVRIGKETEGQSVLYIVQAGAASILGNLIGGAAIDILGIGSAFASLGYVVIVSAAVLGAISWRR</sequence>
<feature type="transmembrane region" description="Helical" evidence="8">
    <location>
        <begin position="202"/>
        <end position="223"/>
    </location>
</feature>
<evidence type="ECO:0000259" key="9">
    <source>
        <dbReference type="Pfam" id="PF12832"/>
    </source>
</evidence>
<accession>A0A1H9U2T0</accession>
<evidence type="ECO:0000256" key="8">
    <source>
        <dbReference type="SAM" id="Phobius"/>
    </source>
</evidence>
<dbReference type="SUPFAM" id="SSF103473">
    <property type="entry name" value="MFS general substrate transporter"/>
    <property type="match status" value="1"/>
</dbReference>
<dbReference type="RefSeq" id="WP_074756864.1">
    <property type="nucleotide sequence ID" value="NZ_FOGJ01000017.1"/>
</dbReference>
<dbReference type="AlphaFoldDB" id="A0A1H9U2T0"/>